<sequence>MTSLDATQADERLVLTTPRSAVLLSLPIFLATAALGLWFIGQSTNFIDTAWSWLGVVFLLAGAAVSVVSLFRPTRLILTPEGFHLTGPFSPGLIPWGEVEVFTAYSEPAFLDADGLPVGGVPLYAVWRLYEASDSSKHMVSRLSRAADMPFDGALPRNIGLDPDALAELLEQWRVHYG</sequence>
<reference evidence="2" key="1">
    <citation type="submission" date="2023-03" db="EMBL/GenBank/DDBJ databases">
        <title>Andean soil-derived lignocellulolytic bacterial consortium as a source of novel taxa and putative plastic-active enzymes.</title>
        <authorList>
            <person name="Diaz-Garcia L."/>
            <person name="Chuvochina M."/>
            <person name="Feuerriegel G."/>
            <person name="Bunk B."/>
            <person name="Sproer C."/>
            <person name="Streit W.R."/>
            <person name="Rodriguez L.M."/>
            <person name="Overmann J."/>
            <person name="Jimenez D.J."/>
        </authorList>
    </citation>
    <scope>NUCLEOTIDE SEQUENCE</scope>
    <source>
        <strain evidence="2">MAG 833</strain>
    </source>
</reference>
<feature type="transmembrane region" description="Helical" evidence="1">
    <location>
        <begin position="52"/>
        <end position="71"/>
    </location>
</feature>
<protein>
    <recommendedName>
        <fullName evidence="4">PH domain-containing protein</fullName>
    </recommendedName>
</protein>
<name>A0AAJ5X365_9CAUL</name>
<organism evidence="2 3">
    <name type="scientific">Candidatus Brevundimonas colombiensis</name>
    <dbReference type="NCBI Taxonomy" id="3121376"/>
    <lineage>
        <taxon>Bacteria</taxon>
        <taxon>Pseudomonadati</taxon>
        <taxon>Pseudomonadota</taxon>
        <taxon>Alphaproteobacteria</taxon>
        <taxon>Caulobacterales</taxon>
        <taxon>Caulobacteraceae</taxon>
        <taxon>Brevundimonas</taxon>
    </lineage>
</organism>
<dbReference type="AlphaFoldDB" id="A0AAJ5X365"/>
<evidence type="ECO:0000313" key="2">
    <source>
        <dbReference type="EMBL" id="WEK41099.1"/>
    </source>
</evidence>
<gene>
    <name evidence="2" type="ORF">P0Y50_05700</name>
</gene>
<feature type="transmembrane region" description="Helical" evidence="1">
    <location>
        <begin position="21"/>
        <end position="40"/>
    </location>
</feature>
<dbReference type="EMBL" id="CP119326">
    <property type="protein sequence ID" value="WEK41099.1"/>
    <property type="molecule type" value="Genomic_DNA"/>
</dbReference>
<keyword evidence="1" id="KW-1133">Transmembrane helix</keyword>
<dbReference type="Proteomes" id="UP001213664">
    <property type="component" value="Chromosome"/>
</dbReference>
<evidence type="ECO:0008006" key="4">
    <source>
        <dbReference type="Google" id="ProtNLM"/>
    </source>
</evidence>
<keyword evidence="1" id="KW-0472">Membrane</keyword>
<evidence type="ECO:0000313" key="3">
    <source>
        <dbReference type="Proteomes" id="UP001213664"/>
    </source>
</evidence>
<evidence type="ECO:0000256" key="1">
    <source>
        <dbReference type="SAM" id="Phobius"/>
    </source>
</evidence>
<proteinExistence type="predicted"/>
<keyword evidence="1" id="KW-0812">Transmembrane</keyword>
<accession>A0AAJ5X365</accession>